<feature type="region of interest" description="Disordered" evidence="1">
    <location>
        <begin position="373"/>
        <end position="441"/>
    </location>
</feature>
<accession>A0A8S9MHR2</accession>
<dbReference type="AlphaFoldDB" id="A0A8S9MHR2"/>
<evidence type="ECO:0000313" key="3">
    <source>
        <dbReference type="Proteomes" id="UP000712281"/>
    </source>
</evidence>
<dbReference type="Proteomes" id="UP000712281">
    <property type="component" value="Unassembled WGS sequence"/>
</dbReference>
<feature type="compositionally biased region" description="Basic and acidic residues" evidence="1">
    <location>
        <begin position="397"/>
        <end position="406"/>
    </location>
</feature>
<proteinExistence type="predicted"/>
<comment type="caution">
    <text evidence="2">The sequence shown here is derived from an EMBL/GenBank/DDBJ whole genome shotgun (WGS) entry which is preliminary data.</text>
</comment>
<dbReference type="EMBL" id="QGKW02000007">
    <property type="protein sequence ID" value="KAF2618027.1"/>
    <property type="molecule type" value="Genomic_DNA"/>
</dbReference>
<sequence length="441" mass="48604">MNSTGGGREILLAVEKSSLGVVSSKLNASFLLDRCVTSGNRSSLLPCRTCESYQGASSGIRATQPVLSIHLLIYPSILHLFNNMSFKRQNDTIIVQEFISEFKQMIEAKFAPINKRIDQLETQQKRYVPSHEKPESRRLAAEDWFVDLETRLKVQVKCLFLVGPVRHIRQQIEFASLSDISGAGPSESMDSSGSSLDLTAEVENPSCTATSVALLSPEIDRVGFQRSSSFAGGEGVGGVRDLSRSAESPLLENFDSSIPSAPSRWWLPVQEIVKKERKRLPVFDGCWTEKFASMYLPGFSTVWCTADIPSVDPSLGERTTKQVLELPIERRQVPFLVSKEALERCIIWGNMSGSKGEEALAEYKRALEVMSAKKADPKRAAPSENDDEKVSPSSLSDPEKTSEAEYRGLPTPSFEGEPVIPSKTETEKSPEPTADDPPTDP</sequence>
<organism evidence="2 3">
    <name type="scientific">Brassica cretica</name>
    <name type="common">Mustard</name>
    <dbReference type="NCBI Taxonomy" id="69181"/>
    <lineage>
        <taxon>Eukaryota</taxon>
        <taxon>Viridiplantae</taxon>
        <taxon>Streptophyta</taxon>
        <taxon>Embryophyta</taxon>
        <taxon>Tracheophyta</taxon>
        <taxon>Spermatophyta</taxon>
        <taxon>Magnoliopsida</taxon>
        <taxon>eudicotyledons</taxon>
        <taxon>Gunneridae</taxon>
        <taxon>Pentapetalae</taxon>
        <taxon>rosids</taxon>
        <taxon>malvids</taxon>
        <taxon>Brassicales</taxon>
        <taxon>Brassicaceae</taxon>
        <taxon>Brassiceae</taxon>
        <taxon>Brassica</taxon>
    </lineage>
</organism>
<evidence type="ECO:0000256" key="1">
    <source>
        <dbReference type="SAM" id="MobiDB-lite"/>
    </source>
</evidence>
<gene>
    <name evidence="2" type="ORF">F2Q68_00039882</name>
</gene>
<name>A0A8S9MHR2_BRACR</name>
<reference evidence="2" key="1">
    <citation type="submission" date="2019-12" db="EMBL/GenBank/DDBJ databases">
        <title>Genome sequencing and annotation of Brassica cretica.</title>
        <authorList>
            <person name="Studholme D.J."/>
            <person name="Sarris P.F."/>
        </authorList>
    </citation>
    <scope>NUCLEOTIDE SEQUENCE</scope>
    <source>
        <strain evidence="2">PFS-001/15</strain>
        <tissue evidence="2">Leaf</tissue>
    </source>
</reference>
<evidence type="ECO:0000313" key="2">
    <source>
        <dbReference type="EMBL" id="KAF2618027.1"/>
    </source>
</evidence>
<protein>
    <submittedName>
        <fullName evidence="2">Uncharacterized protein</fullName>
    </submittedName>
</protein>